<evidence type="ECO:0000256" key="3">
    <source>
        <dbReference type="SAM" id="MobiDB-lite"/>
    </source>
</evidence>
<proteinExistence type="predicted"/>
<comment type="subcellular location">
    <subcellularLocation>
        <location evidence="1">Secreted</location>
    </subcellularLocation>
</comment>
<name>A4U1V5_9PROT</name>
<feature type="region of interest" description="Disordered" evidence="3">
    <location>
        <begin position="1"/>
        <end position="29"/>
    </location>
</feature>
<dbReference type="GO" id="GO:0005576">
    <property type="term" value="C:extracellular region"/>
    <property type="evidence" value="ECO:0007669"/>
    <property type="project" value="UniProtKB-SubCell"/>
</dbReference>
<evidence type="ECO:0000313" key="4">
    <source>
        <dbReference type="EMBL" id="CAM76862.1"/>
    </source>
</evidence>
<sequence>MPLKTPVANIGVRGTTGAGVAGPEGQNNTVSLLPDADGNVGQMSVSNQAGTQMLSQPGATTQFTSAFTAPPPPVILSPQQIQQQYGDTLQALPPPPSPEQLQQQQQQRQADATTEAQQQAQAEAAEKAAAEQAATEAEAENALNAEGEAAREEATDLFGSLNDLAQALGTDLGLFGQDGQIMMNEIDDLFEQMLGDDGPLFGEFGPDPFGEFGPGEFDLGELIGELGFEIGEIIDEALQDMIDQIEDEALSQPMQQHNLTGGAATITVTDGVTDYIVGVENTADAVTIAANSTLSTGDTFIDYTSGDGDSLTLAAAGPNANWRVAGVETINLSQTTDDNTFAIGSSGATSITLSGNIDSISETQFSEAHWLLQNGDQNWTLTGNMGSDNINMGAGANALYLVDAGNHSASLNNVNNMYFLGSGTHFTAEAPLTNISISGSAGSDSVTLDDGVNAITINAVESVTGGTGLDIVTLAAGGQTVEVSGVESVIGGSGTDSITLAAGGQTIGVSGVETVTGGTGNDIITGSSAAESLVGGLGDDTLIGGGGADTLTGGDGADIYKYAATTDFGDIITSFSHNDDTIVLNMADFSALPSAMTVNSAIDVSFYSLLPDSNFSSADLTGINFVLLTGQTYADAETALAAVSTAGGTLGTGGLLVMYANSNSKSTLAWDANRADAGTPAVDIAVLDAEADANFNNTDIVMV</sequence>
<dbReference type="PANTHER" id="PTHR38340">
    <property type="entry name" value="S-LAYER PROTEIN"/>
    <property type="match status" value="1"/>
</dbReference>
<dbReference type="Pfam" id="PF00353">
    <property type="entry name" value="HemolysinCabind"/>
    <property type="match status" value="1"/>
</dbReference>
<evidence type="ECO:0000256" key="2">
    <source>
        <dbReference type="ARBA" id="ARBA00022525"/>
    </source>
</evidence>
<dbReference type="InterPro" id="IPR001343">
    <property type="entry name" value="Hemolysn_Ca-bd"/>
</dbReference>
<dbReference type="InterPro" id="IPR050557">
    <property type="entry name" value="RTX_toxin/Mannuronan_C5-epim"/>
</dbReference>
<evidence type="ECO:0000256" key="1">
    <source>
        <dbReference type="ARBA" id="ARBA00004613"/>
    </source>
</evidence>
<dbReference type="PANTHER" id="PTHR38340:SF1">
    <property type="entry name" value="S-LAYER PROTEIN"/>
    <property type="match status" value="1"/>
</dbReference>
<reference evidence="4" key="1">
    <citation type="journal article" date="2007" name="J. Bacteriol.">
        <title>Comparative genome analysis of four magnetotactic bacteria reveals a complex set of group-specific genes implicated in magnetosome biomineralization and function.</title>
        <authorList>
            <person name="Richter M."/>
            <person name="Kube M."/>
            <person name="Bazylinski D.A."/>
            <person name="Lombardot T."/>
            <person name="Gloeckner F.O."/>
            <person name="Reinhardt R."/>
            <person name="Schueler D."/>
        </authorList>
    </citation>
    <scope>NUCLEOTIDE SEQUENCE</scope>
    <source>
        <strain evidence="4">MSR-1</strain>
    </source>
</reference>
<accession>A4U1V5</accession>
<dbReference type="PRINTS" id="PR00313">
    <property type="entry name" value="CABNDNGRPT"/>
</dbReference>
<protein>
    <submittedName>
        <fullName evidence="4">Uncharacterized protein</fullName>
    </submittedName>
</protein>
<dbReference type="AlphaFoldDB" id="A4U1V5"/>
<organism evidence="4">
    <name type="scientific">Magnetospirillum gryphiswaldense</name>
    <dbReference type="NCBI Taxonomy" id="55518"/>
    <lineage>
        <taxon>Bacteria</taxon>
        <taxon>Pseudomonadati</taxon>
        <taxon>Pseudomonadota</taxon>
        <taxon>Alphaproteobacteria</taxon>
        <taxon>Rhodospirillales</taxon>
        <taxon>Rhodospirillaceae</taxon>
        <taxon>Magnetospirillum</taxon>
    </lineage>
</organism>
<dbReference type="GO" id="GO:0005509">
    <property type="term" value="F:calcium ion binding"/>
    <property type="evidence" value="ECO:0007669"/>
    <property type="project" value="InterPro"/>
</dbReference>
<feature type="region of interest" description="Disordered" evidence="3">
    <location>
        <begin position="88"/>
        <end position="151"/>
    </location>
</feature>
<feature type="compositionally biased region" description="Low complexity" evidence="3">
    <location>
        <begin position="99"/>
        <end position="123"/>
    </location>
</feature>
<dbReference type="InterPro" id="IPR011049">
    <property type="entry name" value="Serralysin-like_metalloprot_C"/>
</dbReference>
<dbReference type="SUPFAM" id="SSF51120">
    <property type="entry name" value="beta-Roll"/>
    <property type="match status" value="1"/>
</dbReference>
<dbReference type="Gene3D" id="2.150.10.10">
    <property type="entry name" value="Serralysin-like metalloprotease, C-terminal"/>
    <property type="match status" value="1"/>
</dbReference>
<dbReference type="InterPro" id="IPR018511">
    <property type="entry name" value="Hemolysin-typ_Ca-bd_CS"/>
</dbReference>
<feature type="compositionally biased region" description="Low complexity" evidence="3">
    <location>
        <begin position="130"/>
        <end position="147"/>
    </location>
</feature>
<dbReference type="PROSITE" id="PS00330">
    <property type="entry name" value="HEMOLYSIN_CALCIUM"/>
    <property type="match status" value="1"/>
</dbReference>
<keyword evidence="2" id="KW-0964">Secreted</keyword>
<gene>
    <name evidence="4" type="ORF">MGR_1109</name>
</gene>
<dbReference type="EMBL" id="CU459003">
    <property type="protein sequence ID" value="CAM76862.1"/>
    <property type="molecule type" value="Genomic_DNA"/>
</dbReference>